<dbReference type="EMBL" id="VZSO01009129">
    <property type="protein sequence ID" value="NWZ32356.1"/>
    <property type="molecule type" value="Genomic_DNA"/>
</dbReference>
<protein>
    <submittedName>
        <fullName evidence="3">CC171 protein</fullName>
    </submittedName>
</protein>
<feature type="coiled-coil region" evidence="1">
    <location>
        <begin position="278"/>
        <end position="361"/>
    </location>
</feature>
<dbReference type="Proteomes" id="UP000525565">
    <property type="component" value="Unassembled WGS sequence"/>
</dbReference>
<evidence type="ECO:0000313" key="4">
    <source>
        <dbReference type="Proteomes" id="UP000525565"/>
    </source>
</evidence>
<evidence type="ECO:0000313" key="3">
    <source>
        <dbReference type="EMBL" id="NWZ32356.1"/>
    </source>
</evidence>
<feature type="coiled-coil region" evidence="1">
    <location>
        <begin position="406"/>
        <end position="467"/>
    </location>
</feature>
<name>A0A7K7LP14_9AVES</name>
<reference evidence="3 4" key="1">
    <citation type="submission" date="2019-09" db="EMBL/GenBank/DDBJ databases">
        <title>Bird 10,000 Genomes (B10K) Project - Family phase.</title>
        <authorList>
            <person name="Zhang G."/>
        </authorList>
    </citation>
    <scope>NUCLEOTIDE SEQUENCE [LARGE SCALE GENOMIC DNA]</scope>
    <source>
        <strain evidence="3">OUT-0051</strain>
        <tissue evidence="3">Kidney</tissue>
    </source>
</reference>
<proteinExistence type="predicted"/>
<keyword evidence="1" id="KW-0175">Coiled coil</keyword>
<evidence type="ECO:0000256" key="1">
    <source>
        <dbReference type="SAM" id="Coils"/>
    </source>
</evidence>
<gene>
    <name evidence="3" type="primary">Ccdc171</name>
    <name evidence="3" type="ORF">ASASCU_R09116</name>
</gene>
<feature type="region of interest" description="Disordered" evidence="2">
    <location>
        <begin position="179"/>
        <end position="205"/>
    </location>
</feature>
<evidence type="ECO:0000256" key="2">
    <source>
        <dbReference type="SAM" id="MobiDB-lite"/>
    </source>
</evidence>
<sequence length="1201" mass="137214">LSNCKIQIVKLRCEVEKGEAVRQSLEYELAVARKDAHLRMRDAEEELSDVKTRLVELQASNEKLQQKVVETEKAFHIAQQKWKEQQQRLANEKDDILRKCKDEYELLLKERTKLESVLQIVLVTLHLIPFINNQTVYEPEIWDQIEVKVWDSATKNDKAAVGLLGTWRAVSEALKSRVGPQSETCGLPDSEGAAGSFTDPSATPSAPRRYFAPSQAFAVTPPGDLNAATVRIKKLEENTEAERAAHLESKFNSEIIQLRIRDLEGALQVEKVSQAETLSDLETIRKEFKEVENAYEREKQNAQENLEKLSILKREYFSTNKQMNEKIEEKKKVIKDLSERLQDNEKTRRELQEELAMAKKHQVFLTETYENNMRELELLLDSFAMSGQRTAGTCKDKDKPSSFSVLETLSCTLTAYQNKLEDTSNEVTLALFGSILRYQPFCSVSVLQEAQDNLADANEELNHLHTKCADKEILIGALKMELQNVQQCWEKEKVCATESENEIQKLTRAYQKDMEEKLTFLHGLYQRLVAGCVLIKQPEGILDRFSWSELCAVLQENVDALILDLNRANEKISHLEYAYKNKYDTMKELQQSQEEAFSKMAKQMKAQESCWQKQKKYLEQQYSGLLGEVHARAQEYQETAEKNKETIYDLEKRWEKLALENICVKNTLTQIQKEHSSLLAACALLAGALYPLYGRSCALSTQRHLLQDQVNIYESVNQEIRTLVHALSGVEEKKQESKMKKRKFKGLICVFRRGVIAVLAANRLKVLAQSSSSLFSWVNGFKEGIGILVCVGDSKGKHNLSRHKEEQIDCVEALSWFTSSKLHAAIISSVTELQDVVNKTDPNSWLSGHLLVSAARNSFSKLMDKLNVIMETIPLDSSRCISYMEKDSLVQRLARGLHKINAQAVEAGFCDRLPIMKSIASLQKQIFEFTQRLHKAEVERRSLRLELGEFKGNFSEMKKEADKAQSLQEQLNMFKQSKLITHERFESACEELNNALHREHQAQVLLNEQAQQLQELNNKLELHSSEEADKNQVLSETVKRLSEAKMELRRKDQSLRQLNRLLTQLEQEKRQLKESVHDAESALCMAAKHKELIISHMKSVEATLNKVRDQTLLSQTAATRNDFTLQLPKLHLETFAVEGLKGGPEVVAFQAMIKSFVDVYQLASSRVDMLVRKTASHQLHAAVLKSKLQTACLHESENLQL</sequence>
<dbReference type="PANTHER" id="PTHR47899:SF1">
    <property type="entry name" value="COILED-COIL DOMAIN-CONTAINING PROTEIN 171"/>
    <property type="match status" value="1"/>
</dbReference>
<dbReference type="PANTHER" id="PTHR47899">
    <property type="entry name" value="COILED-COIL DOMAIN-CONTAINING PROTEIN 171"/>
    <property type="match status" value="1"/>
</dbReference>
<feature type="non-terminal residue" evidence="3">
    <location>
        <position position="1"/>
    </location>
</feature>
<feature type="coiled-coil region" evidence="1">
    <location>
        <begin position="919"/>
        <end position="1082"/>
    </location>
</feature>
<organism evidence="3 4">
    <name type="scientific">Asarcornis scutulata</name>
    <dbReference type="NCBI Taxonomy" id="75869"/>
    <lineage>
        <taxon>Eukaryota</taxon>
        <taxon>Metazoa</taxon>
        <taxon>Chordata</taxon>
        <taxon>Craniata</taxon>
        <taxon>Vertebrata</taxon>
        <taxon>Euteleostomi</taxon>
        <taxon>Archelosauria</taxon>
        <taxon>Archosauria</taxon>
        <taxon>Dinosauria</taxon>
        <taxon>Saurischia</taxon>
        <taxon>Theropoda</taxon>
        <taxon>Coelurosauria</taxon>
        <taxon>Aves</taxon>
        <taxon>Neognathae</taxon>
        <taxon>Galloanserae</taxon>
        <taxon>Anseriformes</taxon>
        <taxon>Anatidae</taxon>
        <taxon>Anatinae</taxon>
        <taxon>Asarcornis</taxon>
    </lineage>
</organism>
<comment type="caution">
    <text evidence="3">The sequence shown here is derived from an EMBL/GenBank/DDBJ whole genome shotgun (WGS) entry which is preliminary data.</text>
</comment>
<dbReference type="InterPro" id="IPR038820">
    <property type="entry name" value="CCDC171"/>
</dbReference>
<dbReference type="AlphaFoldDB" id="A0A7K7LP14"/>
<accession>A0A7K7LP14</accession>
<feature type="non-terminal residue" evidence="3">
    <location>
        <position position="1201"/>
    </location>
</feature>
<keyword evidence="4" id="KW-1185">Reference proteome</keyword>
<feature type="coiled-coil region" evidence="1">
    <location>
        <begin position="33"/>
        <end position="117"/>
    </location>
</feature>